<gene>
    <name evidence="2" type="ORF">LTRI10_LOCUS46001</name>
</gene>
<dbReference type="Proteomes" id="UP001497516">
    <property type="component" value="Chromosome 8"/>
</dbReference>
<feature type="compositionally biased region" description="Basic and acidic residues" evidence="1">
    <location>
        <begin position="54"/>
        <end position="66"/>
    </location>
</feature>
<feature type="compositionally biased region" description="Polar residues" evidence="1">
    <location>
        <begin position="7"/>
        <end position="21"/>
    </location>
</feature>
<organism evidence="2 3">
    <name type="scientific">Linum trigynum</name>
    <dbReference type="NCBI Taxonomy" id="586398"/>
    <lineage>
        <taxon>Eukaryota</taxon>
        <taxon>Viridiplantae</taxon>
        <taxon>Streptophyta</taxon>
        <taxon>Embryophyta</taxon>
        <taxon>Tracheophyta</taxon>
        <taxon>Spermatophyta</taxon>
        <taxon>Magnoliopsida</taxon>
        <taxon>eudicotyledons</taxon>
        <taxon>Gunneridae</taxon>
        <taxon>Pentapetalae</taxon>
        <taxon>rosids</taxon>
        <taxon>fabids</taxon>
        <taxon>Malpighiales</taxon>
        <taxon>Linaceae</taxon>
        <taxon>Linum</taxon>
    </lineage>
</organism>
<reference evidence="2 3" key="1">
    <citation type="submission" date="2024-04" db="EMBL/GenBank/DDBJ databases">
        <authorList>
            <person name="Fracassetti M."/>
        </authorList>
    </citation>
    <scope>NUCLEOTIDE SEQUENCE [LARGE SCALE GENOMIC DNA]</scope>
</reference>
<evidence type="ECO:0000313" key="2">
    <source>
        <dbReference type="EMBL" id="CAL1406264.1"/>
    </source>
</evidence>
<feature type="region of interest" description="Disordered" evidence="1">
    <location>
        <begin position="1"/>
        <end position="66"/>
    </location>
</feature>
<proteinExistence type="predicted"/>
<dbReference type="EMBL" id="OZ034821">
    <property type="protein sequence ID" value="CAL1406264.1"/>
    <property type="molecule type" value="Genomic_DNA"/>
</dbReference>
<accession>A0AAV2G6F8</accession>
<keyword evidence="3" id="KW-1185">Reference proteome</keyword>
<evidence type="ECO:0000256" key="1">
    <source>
        <dbReference type="SAM" id="MobiDB-lite"/>
    </source>
</evidence>
<sequence length="66" mass="7418">MDWSPKETAQLNAGDWSQTAQEMRALAEQTKGSTRPGGKRMGPMKAAHQVRTTQLEKWKPGHKERA</sequence>
<dbReference type="AlphaFoldDB" id="A0AAV2G6F8"/>
<name>A0AAV2G6F8_9ROSI</name>
<evidence type="ECO:0000313" key="3">
    <source>
        <dbReference type="Proteomes" id="UP001497516"/>
    </source>
</evidence>
<protein>
    <submittedName>
        <fullName evidence="2">Uncharacterized protein</fullName>
    </submittedName>
</protein>